<accession>A0ABW0ICS6</accession>
<protein>
    <submittedName>
        <fullName evidence="1">Uncharacterized protein</fullName>
    </submittedName>
</protein>
<proteinExistence type="predicted"/>
<evidence type="ECO:0000313" key="2">
    <source>
        <dbReference type="Proteomes" id="UP001596106"/>
    </source>
</evidence>
<sequence length="63" mass="6833">MESLYNVFKEIELPDACPPNVKDELVSEIDLIRNSLSVVGVYVDDLVGVASALVSVFNLPAKP</sequence>
<comment type="caution">
    <text evidence="1">The sequence shown here is derived from an EMBL/GenBank/DDBJ whole genome shotgun (WGS) entry which is preliminary data.</text>
</comment>
<dbReference type="RefSeq" id="WP_379848026.1">
    <property type="nucleotide sequence ID" value="NZ_JBHSMA010000006.1"/>
</dbReference>
<organism evidence="1 2">
    <name type="scientific">Larkinella bovis</name>
    <dbReference type="NCBI Taxonomy" id="683041"/>
    <lineage>
        <taxon>Bacteria</taxon>
        <taxon>Pseudomonadati</taxon>
        <taxon>Bacteroidota</taxon>
        <taxon>Cytophagia</taxon>
        <taxon>Cytophagales</taxon>
        <taxon>Spirosomataceae</taxon>
        <taxon>Larkinella</taxon>
    </lineage>
</organism>
<name>A0ABW0ICS6_9BACT</name>
<evidence type="ECO:0000313" key="1">
    <source>
        <dbReference type="EMBL" id="MFC5411283.1"/>
    </source>
</evidence>
<reference evidence="2" key="1">
    <citation type="journal article" date="2019" name="Int. J. Syst. Evol. Microbiol.">
        <title>The Global Catalogue of Microorganisms (GCM) 10K type strain sequencing project: providing services to taxonomists for standard genome sequencing and annotation.</title>
        <authorList>
            <consortium name="The Broad Institute Genomics Platform"/>
            <consortium name="The Broad Institute Genome Sequencing Center for Infectious Disease"/>
            <person name="Wu L."/>
            <person name="Ma J."/>
        </authorList>
    </citation>
    <scope>NUCLEOTIDE SEQUENCE [LARGE SCALE GENOMIC DNA]</scope>
    <source>
        <strain evidence="2">CCUG 55250</strain>
    </source>
</reference>
<dbReference type="Proteomes" id="UP001596106">
    <property type="component" value="Unassembled WGS sequence"/>
</dbReference>
<gene>
    <name evidence="1" type="ORF">ACFPMF_18320</name>
</gene>
<dbReference type="EMBL" id="JBHSMA010000006">
    <property type="protein sequence ID" value="MFC5411283.1"/>
    <property type="molecule type" value="Genomic_DNA"/>
</dbReference>
<keyword evidence="2" id="KW-1185">Reference proteome</keyword>